<dbReference type="Proteomes" id="UP001372338">
    <property type="component" value="Unassembled WGS sequence"/>
</dbReference>
<accession>A0AAN9J4E9</accession>
<dbReference type="EMBL" id="JAYWIO010000001">
    <property type="protein sequence ID" value="KAK7290679.1"/>
    <property type="molecule type" value="Genomic_DNA"/>
</dbReference>
<proteinExistence type="predicted"/>
<dbReference type="AlphaFoldDB" id="A0AAN9J4E9"/>
<keyword evidence="2" id="KW-1185">Reference proteome</keyword>
<comment type="caution">
    <text evidence="1">The sequence shown here is derived from an EMBL/GenBank/DDBJ whole genome shotgun (WGS) entry which is preliminary data.</text>
</comment>
<protein>
    <submittedName>
        <fullName evidence="1">Uncharacterized protein</fullName>
    </submittedName>
</protein>
<evidence type="ECO:0000313" key="1">
    <source>
        <dbReference type="EMBL" id="KAK7290679.1"/>
    </source>
</evidence>
<reference evidence="1 2" key="1">
    <citation type="submission" date="2024-01" db="EMBL/GenBank/DDBJ databases">
        <title>The genomes of 5 underutilized Papilionoideae crops provide insights into root nodulation and disease resistanc.</title>
        <authorList>
            <person name="Yuan L."/>
        </authorList>
    </citation>
    <scope>NUCLEOTIDE SEQUENCE [LARGE SCALE GENOMIC DNA]</scope>
    <source>
        <strain evidence="1">ZHUSHIDOU_FW_LH</strain>
        <tissue evidence="1">Leaf</tissue>
    </source>
</reference>
<name>A0AAN9J4E9_CROPI</name>
<sequence length="74" mass="8679">MLFCYSNSVFESGEGEKHNKENRYVSVGQKLHHSCEVGLTTTTSTSLLVRVWFKTNFFYGVWTMLRYYAQVRNT</sequence>
<organism evidence="1 2">
    <name type="scientific">Crotalaria pallida</name>
    <name type="common">Smooth rattlebox</name>
    <name type="synonym">Crotalaria striata</name>
    <dbReference type="NCBI Taxonomy" id="3830"/>
    <lineage>
        <taxon>Eukaryota</taxon>
        <taxon>Viridiplantae</taxon>
        <taxon>Streptophyta</taxon>
        <taxon>Embryophyta</taxon>
        <taxon>Tracheophyta</taxon>
        <taxon>Spermatophyta</taxon>
        <taxon>Magnoliopsida</taxon>
        <taxon>eudicotyledons</taxon>
        <taxon>Gunneridae</taxon>
        <taxon>Pentapetalae</taxon>
        <taxon>rosids</taxon>
        <taxon>fabids</taxon>
        <taxon>Fabales</taxon>
        <taxon>Fabaceae</taxon>
        <taxon>Papilionoideae</taxon>
        <taxon>50 kb inversion clade</taxon>
        <taxon>genistoids sensu lato</taxon>
        <taxon>core genistoids</taxon>
        <taxon>Crotalarieae</taxon>
        <taxon>Crotalaria</taxon>
    </lineage>
</organism>
<evidence type="ECO:0000313" key="2">
    <source>
        <dbReference type="Proteomes" id="UP001372338"/>
    </source>
</evidence>
<gene>
    <name evidence="1" type="ORF">RIF29_05269</name>
</gene>